<sequence>MVKKSLLLTLVMILGLTVLIPFSDALASERDYEQQQEQLSDADLDKQVVEKEIDKLRNAGINDFSIVTGFEDKDESVLFPDNANTQAKWKTILTGSKTLTRADFYAHGAYIFMITSILGWGRTLTSILAGVLGVAVTAVPNALPGEKLRFKKEMKWVNKKKYIYDIRTTEYIRRNGKTAIISRKVIREDGWGNG</sequence>
<keyword evidence="1" id="KW-0175">Coiled coil</keyword>
<dbReference type="EMBL" id="JAQKAB010000006">
    <property type="protein sequence ID" value="MDA7026859.1"/>
    <property type="molecule type" value="Genomic_DNA"/>
</dbReference>
<evidence type="ECO:0000313" key="2">
    <source>
        <dbReference type="EMBL" id="MDA7026859.1"/>
    </source>
</evidence>
<organism evidence="2 3">
    <name type="scientific">Bacillus changyiensis</name>
    <dbReference type="NCBI Taxonomy" id="3004103"/>
    <lineage>
        <taxon>Bacteria</taxon>
        <taxon>Bacillati</taxon>
        <taxon>Bacillota</taxon>
        <taxon>Bacilli</taxon>
        <taxon>Bacillales</taxon>
        <taxon>Bacillaceae</taxon>
        <taxon>Bacillus</taxon>
    </lineage>
</organism>
<comment type="caution">
    <text evidence="2">The sequence shown here is derived from an EMBL/GenBank/DDBJ whole genome shotgun (WGS) entry which is preliminary data.</text>
</comment>
<reference evidence="2 3" key="1">
    <citation type="submission" date="2023-01" db="EMBL/GenBank/DDBJ databases">
        <title>Bacillus changyiensis sp. nov., isolated from a coastal deposit.</title>
        <authorList>
            <person name="Xiao G."/>
            <person name="Lai Q."/>
            <person name="Hu Z."/>
            <person name="Shao Z."/>
        </authorList>
    </citation>
    <scope>NUCLEOTIDE SEQUENCE [LARGE SCALE GENOMIC DNA]</scope>
    <source>
        <strain evidence="2 3">CLL-7-23</strain>
    </source>
</reference>
<dbReference type="Proteomes" id="UP001211894">
    <property type="component" value="Unassembled WGS sequence"/>
</dbReference>
<proteinExistence type="predicted"/>
<accession>A0ABT4X3M1</accession>
<evidence type="ECO:0000256" key="1">
    <source>
        <dbReference type="SAM" id="Coils"/>
    </source>
</evidence>
<keyword evidence="3" id="KW-1185">Reference proteome</keyword>
<gene>
    <name evidence="2" type="ORF">PJ311_09590</name>
</gene>
<protein>
    <submittedName>
        <fullName evidence="2">Uncharacterized protein</fullName>
    </submittedName>
</protein>
<evidence type="ECO:0000313" key="3">
    <source>
        <dbReference type="Proteomes" id="UP001211894"/>
    </source>
</evidence>
<feature type="coiled-coil region" evidence="1">
    <location>
        <begin position="32"/>
        <end position="59"/>
    </location>
</feature>
<dbReference type="RefSeq" id="WP_270798123.1">
    <property type="nucleotide sequence ID" value="NZ_JAQFWW010000001.1"/>
</dbReference>
<name>A0ABT4X3M1_9BACI</name>